<evidence type="ECO:0000259" key="10">
    <source>
        <dbReference type="PROSITE" id="PS50823"/>
    </source>
</evidence>
<dbReference type="FunFam" id="3.30.300.20:FF:000003">
    <property type="entry name" value="GTPase Era"/>
    <property type="match status" value="1"/>
</dbReference>
<dbReference type="AlphaFoldDB" id="A0A4R8IPV7"/>
<dbReference type="HAMAP" id="MF_00367">
    <property type="entry name" value="GTPase_Era"/>
    <property type="match status" value="1"/>
</dbReference>
<feature type="binding site" evidence="7">
    <location>
        <begin position="15"/>
        <end position="22"/>
    </location>
    <ligand>
        <name>GTP</name>
        <dbReference type="ChEBI" id="CHEBI:37565"/>
    </ligand>
</feature>
<evidence type="ECO:0000313" key="12">
    <source>
        <dbReference type="EMBL" id="TDY02982.1"/>
    </source>
</evidence>
<dbReference type="GO" id="GO:0005829">
    <property type="term" value="C:cytosol"/>
    <property type="evidence" value="ECO:0007669"/>
    <property type="project" value="TreeGrafter"/>
</dbReference>
<dbReference type="SUPFAM" id="SSF52540">
    <property type="entry name" value="P-loop containing nucleoside triphosphate hydrolases"/>
    <property type="match status" value="1"/>
</dbReference>
<gene>
    <name evidence="7" type="primary">era</name>
    <name evidence="12" type="ORF">EDC23_1366</name>
</gene>
<dbReference type="GO" id="GO:0070181">
    <property type="term" value="F:small ribosomal subunit rRNA binding"/>
    <property type="evidence" value="ECO:0007669"/>
    <property type="project" value="UniProtKB-UniRule"/>
</dbReference>
<dbReference type="InterPro" id="IPR006073">
    <property type="entry name" value="GTP-bd"/>
</dbReference>
<dbReference type="GO" id="GO:0005886">
    <property type="term" value="C:plasma membrane"/>
    <property type="evidence" value="ECO:0007669"/>
    <property type="project" value="UniProtKB-SubCell"/>
</dbReference>
<dbReference type="InterPro" id="IPR015946">
    <property type="entry name" value="KH_dom-like_a/b"/>
</dbReference>
<dbReference type="NCBIfam" id="TIGR00436">
    <property type="entry name" value="era"/>
    <property type="match status" value="1"/>
</dbReference>
<dbReference type="PROSITE" id="PS51713">
    <property type="entry name" value="G_ERA"/>
    <property type="match status" value="1"/>
</dbReference>
<keyword evidence="6 7" id="KW-0342">GTP-binding</keyword>
<feature type="region of interest" description="G4" evidence="8">
    <location>
        <begin position="124"/>
        <end position="127"/>
    </location>
</feature>
<evidence type="ECO:0000256" key="3">
    <source>
        <dbReference type="ARBA" id="ARBA00022517"/>
    </source>
</evidence>
<comment type="function">
    <text evidence="7">An essential GTPase that binds both GDP and GTP, with rapid nucleotide exchange. Plays a role in 16S rRNA processing and 30S ribosomal subunit biogenesis and possibly also in cell cycle regulation and energy metabolism.</text>
</comment>
<evidence type="ECO:0000256" key="8">
    <source>
        <dbReference type="PROSITE-ProRule" id="PRU01050"/>
    </source>
</evidence>
<keyword evidence="5 7" id="KW-0694">RNA-binding</keyword>
<keyword evidence="7" id="KW-0963">Cytoplasm</keyword>
<evidence type="ECO:0000256" key="1">
    <source>
        <dbReference type="ARBA" id="ARBA00007921"/>
    </source>
</evidence>
<dbReference type="CDD" id="cd04163">
    <property type="entry name" value="Era"/>
    <property type="match status" value="1"/>
</dbReference>
<evidence type="ECO:0000256" key="9">
    <source>
        <dbReference type="RuleBase" id="RU003761"/>
    </source>
</evidence>
<dbReference type="Pfam" id="PF07650">
    <property type="entry name" value="KH_2"/>
    <property type="match status" value="1"/>
</dbReference>
<sequence length="300" mass="34381">MKNETFRCGYVALVGRPNVGKSTLMNHLLGQKLSITSRKPQTTRHRIIGIKTTEHAQIVYVDTPGIHQQAKKAMNRFMNRAASSAIDDVHVVVFVVEALKWTDEDEMVLSALKDISVPVILAVNKVDRLKQKEELLPFLQMLHEKLNFSEVVPISAKGGTNLPQLESEIIHHLDVSEAYYPEDQLTDRSSRFLAAEIVREKLMRNLGQELPYATTVEIEKFEELERLNRIHALIWVERDNQKSIVIGEKGERLKKVGQQARLDMQKLFDKKVHLELWVKVKAGWSDDERALSSLGYRDDH</sequence>
<feature type="region of interest" description="G1" evidence="8">
    <location>
        <begin position="15"/>
        <end position="22"/>
    </location>
</feature>
<dbReference type="NCBIfam" id="TIGR00231">
    <property type="entry name" value="small_GTP"/>
    <property type="match status" value="1"/>
</dbReference>
<keyword evidence="13" id="KW-1185">Reference proteome</keyword>
<dbReference type="Pfam" id="PF01926">
    <property type="entry name" value="MMR_HSR1"/>
    <property type="match status" value="1"/>
</dbReference>
<comment type="subunit">
    <text evidence="7">Monomer.</text>
</comment>
<keyword evidence="7" id="KW-1003">Cell membrane</keyword>
<dbReference type="GO" id="GO:0043024">
    <property type="term" value="F:ribosomal small subunit binding"/>
    <property type="evidence" value="ECO:0007669"/>
    <property type="project" value="TreeGrafter"/>
</dbReference>
<dbReference type="Proteomes" id="UP000294914">
    <property type="component" value="Unassembled WGS sequence"/>
</dbReference>
<name>A0A4R8IPV7_9GAMM</name>
<feature type="binding site" evidence="7">
    <location>
        <begin position="62"/>
        <end position="66"/>
    </location>
    <ligand>
        <name>GTP</name>
        <dbReference type="ChEBI" id="CHEBI:37565"/>
    </ligand>
</feature>
<dbReference type="CDD" id="cd22534">
    <property type="entry name" value="KH-II_Era"/>
    <property type="match status" value="1"/>
</dbReference>
<comment type="subcellular location">
    <subcellularLocation>
        <location evidence="7">Cytoplasm</location>
    </subcellularLocation>
    <subcellularLocation>
        <location evidence="7">Cell membrane</location>
        <topology evidence="7">Peripheral membrane protein</topology>
    </subcellularLocation>
</comment>
<dbReference type="SUPFAM" id="SSF54814">
    <property type="entry name" value="Prokaryotic type KH domain (KH-domain type II)"/>
    <property type="match status" value="1"/>
</dbReference>
<dbReference type="Gene3D" id="3.30.300.20">
    <property type="match status" value="1"/>
</dbReference>
<evidence type="ECO:0000256" key="2">
    <source>
        <dbReference type="ARBA" id="ARBA00020484"/>
    </source>
</evidence>
<dbReference type="GO" id="GO:0000028">
    <property type="term" value="P:ribosomal small subunit assembly"/>
    <property type="evidence" value="ECO:0007669"/>
    <property type="project" value="TreeGrafter"/>
</dbReference>
<evidence type="ECO:0000256" key="4">
    <source>
        <dbReference type="ARBA" id="ARBA00022741"/>
    </source>
</evidence>
<dbReference type="FunFam" id="3.40.50.300:FF:000094">
    <property type="entry name" value="GTPase Era"/>
    <property type="match status" value="1"/>
</dbReference>
<dbReference type="PANTHER" id="PTHR42698:SF1">
    <property type="entry name" value="GTPASE ERA, MITOCHONDRIAL"/>
    <property type="match status" value="1"/>
</dbReference>
<feature type="region of interest" description="G3" evidence="8">
    <location>
        <begin position="62"/>
        <end position="65"/>
    </location>
</feature>
<evidence type="ECO:0000256" key="5">
    <source>
        <dbReference type="ARBA" id="ARBA00022884"/>
    </source>
</evidence>
<dbReference type="EMBL" id="SOQX01000002">
    <property type="protein sequence ID" value="TDY02982.1"/>
    <property type="molecule type" value="Genomic_DNA"/>
</dbReference>
<accession>A0A4R8IPV7</accession>
<dbReference type="NCBIfam" id="NF000908">
    <property type="entry name" value="PRK00089.1"/>
    <property type="match status" value="1"/>
</dbReference>
<dbReference type="OrthoDB" id="9805918at2"/>
<dbReference type="PANTHER" id="PTHR42698">
    <property type="entry name" value="GTPASE ERA"/>
    <property type="match status" value="1"/>
</dbReference>
<reference evidence="12 13" key="1">
    <citation type="submission" date="2019-03" db="EMBL/GenBank/DDBJ databases">
        <title>Genomic Encyclopedia of Type Strains, Phase IV (KMG-IV): sequencing the most valuable type-strain genomes for metagenomic binning, comparative biology and taxonomic classification.</title>
        <authorList>
            <person name="Goeker M."/>
        </authorList>
    </citation>
    <scope>NUCLEOTIDE SEQUENCE [LARGE SCALE GENOMIC DNA]</scope>
    <source>
        <strain evidence="12 13">DSM 16326</strain>
    </source>
</reference>
<organism evidence="12 13">
    <name type="scientific">Thiohalophilus thiocyanatoxydans</name>
    <dbReference type="NCBI Taxonomy" id="381308"/>
    <lineage>
        <taxon>Bacteria</taxon>
        <taxon>Pseudomonadati</taxon>
        <taxon>Pseudomonadota</taxon>
        <taxon>Gammaproteobacteria</taxon>
        <taxon>Thiohalomonadales</taxon>
        <taxon>Thiohalophilaceae</taxon>
        <taxon>Thiohalophilus</taxon>
    </lineage>
</organism>
<feature type="binding site" evidence="7">
    <location>
        <begin position="124"/>
        <end position="127"/>
    </location>
    <ligand>
        <name>GTP</name>
        <dbReference type="ChEBI" id="CHEBI:37565"/>
    </ligand>
</feature>
<dbReference type="GO" id="GO:0003924">
    <property type="term" value="F:GTPase activity"/>
    <property type="evidence" value="ECO:0007669"/>
    <property type="project" value="UniProtKB-UniRule"/>
</dbReference>
<feature type="region of interest" description="G5" evidence="8">
    <location>
        <begin position="154"/>
        <end position="156"/>
    </location>
</feature>
<proteinExistence type="inferred from homology"/>
<comment type="caution">
    <text evidence="12">The sequence shown here is derived from an EMBL/GenBank/DDBJ whole genome shotgun (WGS) entry which is preliminary data.</text>
</comment>
<dbReference type="InterPro" id="IPR005662">
    <property type="entry name" value="GTPase_Era-like"/>
</dbReference>
<keyword evidence="7" id="KW-0699">rRNA-binding</keyword>
<keyword evidence="3 7" id="KW-0690">Ribosome biogenesis</keyword>
<dbReference type="InterPro" id="IPR004044">
    <property type="entry name" value="KH_dom_type_2"/>
</dbReference>
<evidence type="ECO:0000256" key="6">
    <source>
        <dbReference type="ARBA" id="ARBA00023134"/>
    </source>
</evidence>
<feature type="domain" description="Era-type G" evidence="11">
    <location>
        <begin position="7"/>
        <end position="175"/>
    </location>
</feature>
<keyword evidence="4 7" id="KW-0547">Nucleotide-binding</keyword>
<evidence type="ECO:0000256" key="7">
    <source>
        <dbReference type="HAMAP-Rule" id="MF_00367"/>
    </source>
</evidence>
<keyword evidence="7" id="KW-0472">Membrane</keyword>
<dbReference type="InterPro" id="IPR027417">
    <property type="entry name" value="P-loop_NTPase"/>
</dbReference>
<protein>
    <recommendedName>
        <fullName evidence="2 7">GTPase Era</fullName>
    </recommendedName>
</protein>
<dbReference type="PRINTS" id="PR00326">
    <property type="entry name" value="GTP1OBG"/>
</dbReference>
<dbReference type="InterPro" id="IPR030388">
    <property type="entry name" value="G_ERA_dom"/>
</dbReference>
<evidence type="ECO:0000259" key="11">
    <source>
        <dbReference type="PROSITE" id="PS51713"/>
    </source>
</evidence>
<evidence type="ECO:0000313" key="13">
    <source>
        <dbReference type="Proteomes" id="UP000294914"/>
    </source>
</evidence>
<dbReference type="PROSITE" id="PS50823">
    <property type="entry name" value="KH_TYPE_2"/>
    <property type="match status" value="1"/>
</dbReference>
<comment type="similarity">
    <text evidence="1 7 8 9">Belongs to the TRAFAC class TrmE-Era-EngA-EngB-Septin-like GTPase superfamily. Era GTPase family.</text>
</comment>
<dbReference type="RefSeq" id="WP_134082314.1">
    <property type="nucleotide sequence ID" value="NZ_SOQX01000002.1"/>
</dbReference>
<dbReference type="InterPro" id="IPR005225">
    <property type="entry name" value="Small_GTP-bd"/>
</dbReference>
<dbReference type="InterPro" id="IPR009019">
    <property type="entry name" value="KH_sf_prok-type"/>
</dbReference>
<feature type="domain" description="KH type-2" evidence="10">
    <location>
        <begin position="198"/>
        <end position="282"/>
    </location>
</feature>
<dbReference type="Gene3D" id="3.40.50.300">
    <property type="entry name" value="P-loop containing nucleotide triphosphate hydrolases"/>
    <property type="match status" value="1"/>
</dbReference>
<feature type="region of interest" description="G2" evidence="8">
    <location>
        <begin position="41"/>
        <end position="45"/>
    </location>
</feature>
<dbReference type="GO" id="GO:0005525">
    <property type="term" value="F:GTP binding"/>
    <property type="evidence" value="ECO:0007669"/>
    <property type="project" value="UniProtKB-UniRule"/>
</dbReference>